<dbReference type="OMA" id="CINGMAC"/>
<evidence type="ECO:0000313" key="1">
    <source>
        <dbReference type="EMBL" id="OLQ15409.1"/>
    </source>
</evidence>
<accession>A0A1Q9F729</accession>
<name>A0A1Q9F729_SYMMI</name>
<dbReference type="EMBL" id="LSRX01000003">
    <property type="protein sequence ID" value="OLQ15409.1"/>
    <property type="molecule type" value="Genomic_DNA"/>
</dbReference>
<evidence type="ECO:0008006" key="3">
    <source>
        <dbReference type="Google" id="ProtNLM"/>
    </source>
</evidence>
<reference evidence="1 2" key="1">
    <citation type="submission" date="2016-02" db="EMBL/GenBank/DDBJ databases">
        <title>Genome analysis of coral dinoflagellate symbionts highlights evolutionary adaptations to a symbiotic lifestyle.</title>
        <authorList>
            <person name="Aranda M."/>
            <person name="Li Y."/>
            <person name="Liew Y.J."/>
            <person name="Baumgarten S."/>
            <person name="Simakov O."/>
            <person name="Wilson M."/>
            <person name="Piel J."/>
            <person name="Ashoor H."/>
            <person name="Bougouffa S."/>
            <person name="Bajic V.B."/>
            <person name="Ryu T."/>
            <person name="Ravasi T."/>
            <person name="Bayer T."/>
            <person name="Micklem G."/>
            <person name="Kim H."/>
            <person name="Bhak J."/>
            <person name="Lajeunesse T.C."/>
            <person name="Voolstra C.R."/>
        </authorList>
    </citation>
    <scope>NUCLEOTIDE SEQUENCE [LARGE SCALE GENOMIC DNA]</scope>
    <source>
        <strain evidence="1 2">CCMP2467</strain>
    </source>
</reference>
<protein>
    <recommendedName>
        <fullName evidence="3">C3H1-type domain-containing protein</fullName>
    </recommendedName>
</protein>
<evidence type="ECO:0000313" key="2">
    <source>
        <dbReference type="Proteomes" id="UP000186817"/>
    </source>
</evidence>
<comment type="caution">
    <text evidence="1">The sequence shown here is derived from an EMBL/GenBank/DDBJ whole genome shotgun (WGS) entry which is preliminary data.</text>
</comment>
<dbReference type="AlphaFoldDB" id="A0A1Q9F729"/>
<sequence>MTPHFPAAAALLEHARVKNTFLDFRDEADKEEGRSLKRFNSDPILYQRKWIAANGSAVPQPSRRETVTFTADIVGVVEVLASAKLDPRIAAVPSGEKALECLKFQLHLDGRCKPCRYFNLRPEGCINGMACSFCHFCDASAALQDKRKAKHLCRKQRRMAKSTKGPV</sequence>
<proteinExistence type="predicted"/>
<organism evidence="1 2">
    <name type="scientific">Symbiodinium microadriaticum</name>
    <name type="common">Dinoflagellate</name>
    <name type="synonym">Zooxanthella microadriatica</name>
    <dbReference type="NCBI Taxonomy" id="2951"/>
    <lineage>
        <taxon>Eukaryota</taxon>
        <taxon>Sar</taxon>
        <taxon>Alveolata</taxon>
        <taxon>Dinophyceae</taxon>
        <taxon>Suessiales</taxon>
        <taxon>Symbiodiniaceae</taxon>
        <taxon>Symbiodinium</taxon>
    </lineage>
</organism>
<dbReference type="Proteomes" id="UP000186817">
    <property type="component" value="Unassembled WGS sequence"/>
</dbReference>
<keyword evidence="2" id="KW-1185">Reference proteome</keyword>
<gene>
    <name evidence="1" type="ORF">AK812_SmicGene322</name>
</gene>